<evidence type="ECO:0000256" key="4">
    <source>
        <dbReference type="ARBA" id="ARBA00023163"/>
    </source>
</evidence>
<dbReference type="SMART" id="SM00380">
    <property type="entry name" value="AP2"/>
    <property type="match status" value="1"/>
</dbReference>
<gene>
    <name evidence="8" type="ORF">POTOM_012473</name>
</gene>
<evidence type="ECO:0000259" key="7">
    <source>
        <dbReference type="PROSITE" id="PS51032"/>
    </source>
</evidence>
<protein>
    <recommendedName>
        <fullName evidence="7">AP2/ERF domain-containing protein</fullName>
    </recommendedName>
</protein>
<feature type="region of interest" description="Disordered" evidence="6">
    <location>
        <begin position="1"/>
        <end position="37"/>
    </location>
</feature>
<feature type="domain" description="AP2/ERF" evidence="7">
    <location>
        <begin position="36"/>
        <end position="93"/>
    </location>
</feature>
<dbReference type="AlphaFoldDB" id="A0A8X8AAH4"/>
<dbReference type="PANTHER" id="PTHR31677:SF264">
    <property type="entry name" value="ETHYLENE-RESPONSIVE TRANSCRIPTION FACTOR LEP"/>
    <property type="match status" value="1"/>
</dbReference>
<reference evidence="8" key="1">
    <citation type="journal article" date="2020" name="bioRxiv">
        <title>Hybrid origin of Populus tomentosa Carr. identified through genome sequencing and phylogenomic analysis.</title>
        <authorList>
            <person name="An X."/>
            <person name="Gao K."/>
            <person name="Chen Z."/>
            <person name="Li J."/>
            <person name="Yang X."/>
            <person name="Yang X."/>
            <person name="Zhou J."/>
            <person name="Guo T."/>
            <person name="Zhao T."/>
            <person name="Huang S."/>
            <person name="Miao D."/>
            <person name="Khan W.U."/>
            <person name="Rao P."/>
            <person name="Ye M."/>
            <person name="Lei B."/>
            <person name="Liao W."/>
            <person name="Wang J."/>
            <person name="Ji L."/>
            <person name="Li Y."/>
            <person name="Guo B."/>
            <person name="Mustafa N.S."/>
            <person name="Li S."/>
            <person name="Yun Q."/>
            <person name="Keller S.R."/>
            <person name="Mao J."/>
            <person name="Zhang R."/>
            <person name="Strauss S.H."/>
        </authorList>
    </citation>
    <scope>NUCLEOTIDE SEQUENCE</scope>
    <source>
        <strain evidence="8">GM15</strain>
        <tissue evidence="8">Leaf</tissue>
    </source>
</reference>
<comment type="caution">
    <text evidence="8">The sequence shown here is derived from an EMBL/GenBank/DDBJ whole genome shotgun (WGS) entry which is preliminary data.</text>
</comment>
<dbReference type="InterPro" id="IPR001471">
    <property type="entry name" value="AP2/ERF_dom"/>
</dbReference>
<dbReference type="GO" id="GO:0003700">
    <property type="term" value="F:DNA-binding transcription factor activity"/>
    <property type="evidence" value="ECO:0007669"/>
    <property type="project" value="InterPro"/>
</dbReference>
<dbReference type="OrthoDB" id="780830at2759"/>
<organism evidence="8 9">
    <name type="scientific">Populus tomentosa</name>
    <name type="common">Chinese white poplar</name>
    <dbReference type="NCBI Taxonomy" id="118781"/>
    <lineage>
        <taxon>Eukaryota</taxon>
        <taxon>Viridiplantae</taxon>
        <taxon>Streptophyta</taxon>
        <taxon>Embryophyta</taxon>
        <taxon>Tracheophyta</taxon>
        <taxon>Spermatophyta</taxon>
        <taxon>Magnoliopsida</taxon>
        <taxon>eudicotyledons</taxon>
        <taxon>Gunneridae</taxon>
        <taxon>Pentapetalae</taxon>
        <taxon>rosids</taxon>
        <taxon>fabids</taxon>
        <taxon>Malpighiales</taxon>
        <taxon>Salicaceae</taxon>
        <taxon>Saliceae</taxon>
        <taxon>Populus</taxon>
    </lineage>
</organism>
<keyword evidence="3" id="KW-0238">DNA-binding</keyword>
<feature type="compositionally biased region" description="Low complexity" evidence="6">
    <location>
        <begin position="1"/>
        <end position="16"/>
    </location>
</feature>
<keyword evidence="5" id="KW-0539">Nucleus</keyword>
<keyword evidence="2" id="KW-0805">Transcription regulation</keyword>
<dbReference type="Pfam" id="PF00847">
    <property type="entry name" value="AP2"/>
    <property type="match status" value="1"/>
</dbReference>
<evidence type="ECO:0000313" key="8">
    <source>
        <dbReference type="EMBL" id="KAG6783042.1"/>
    </source>
</evidence>
<evidence type="ECO:0000256" key="3">
    <source>
        <dbReference type="ARBA" id="ARBA00023125"/>
    </source>
</evidence>
<evidence type="ECO:0000256" key="2">
    <source>
        <dbReference type="ARBA" id="ARBA00023015"/>
    </source>
</evidence>
<dbReference type="Proteomes" id="UP000886885">
    <property type="component" value="Chromosome 3A"/>
</dbReference>
<evidence type="ECO:0000256" key="5">
    <source>
        <dbReference type="ARBA" id="ARBA00023242"/>
    </source>
</evidence>
<evidence type="ECO:0000256" key="1">
    <source>
        <dbReference type="ARBA" id="ARBA00004123"/>
    </source>
</evidence>
<proteinExistence type="predicted"/>
<dbReference type="CDD" id="cd00018">
    <property type="entry name" value="AP2"/>
    <property type="match status" value="1"/>
</dbReference>
<comment type="subcellular location">
    <subcellularLocation>
        <location evidence="1">Nucleus</location>
    </subcellularLocation>
</comment>
<evidence type="ECO:0000256" key="6">
    <source>
        <dbReference type="SAM" id="MobiDB-lite"/>
    </source>
</evidence>
<dbReference type="EMBL" id="JAAWWB010000005">
    <property type="protein sequence ID" value="KAG6783042.1"/>
    <property type="molecule type" value="Genomic_DNA"/>
</dbReference>
<evidence type="ECO:0000313" key="9">
    <source>
        <dbReference type="Proteomes" id="UP000886885"/>
    </source>
</evidence>
<sequence>MDFTHSTKTNSTPSPSKNKRKQQQKNQSQQEQHEVRFLGVRRRPWGRYAAEIRDPSTKERHWLGTFDTAEEAALAYDRAARSMRGSKARTNFVYSDMPPASSVTSIISPDESQHDISALFAPPPQNHAHQNDTNCQKLYFSQDQYPFNAYAYGNSNSNLLTGGEGWVQGCGAGAADGPGGSYEPNNAGSFGVATEPIYFSNKDNIELPPLPPDVNSSCYGSDMDHGFWNDAGFFGFQEEQKNNGNGLEISGSSLGFDSNDYGQHGSLFEIMPSDKLFLQSYFEREAIQDRFKGGERNCPACGEELPFFELIPNVNLRRSIDEWKQREMDLKFQAAVSGIKGGHVPKLVEFLKYKRPNTSATLKCVCYPAKHCDNHKEAIVRAGAVRRIVKLICRGEKGPDAMAHTNQPLLYPQIVKQLLSDSVVIPLLLGLISFVRSDTQLKQEAGEILALLVGACQHPEIRDTSGSEGAAIRAQRNYQSQTAQNLIRPDRYAVAQLFDSVVGDQREVKRWVLKLISCISGNHPDGVPLPPSPSKETAINTFVDILTCSLDVEERSIAAAIISQLPKDDIIIDELLKKSEALKAIREVICTEEELIGLLELLFMILLFLERQSHLGQLPYHSIL</sequence>
<name>A0A8X8AAH4_POPTO</name>
<dbReference type="FunFam" id="3.30.730.10:FF:000001">
    <property type="entry name" value="Ethylene-responsive transcription factor 2"/>
    <property type="match status" value="1"/>
</dbReference>
<keyword evidence="4" id="KW-0804">Transcription</keyword>
<dbReference type="PANTHER" id="PTHR31677">
    <property type="entry name" value="AP2 DOMAIN CLASS TRANSCRIPTION FACTOR"/>
    <property type="match status" value="1"/>
</dbReference>
<keyword evidence="9" id="KW-1185">Reference proteome</keyword>
<dbReference type="PROSITE" id="PS51032">
    <property type="entry name" value="AP2_ERF"/>
    <property type="match status" value="1"/>
</dbReference>
<accession>A0A8X8AAH4</accession>
<dbReference type="GO" id="GO:0003677">
    <property type="term" value="F:DNA binding"/>
    <property type="evidence" value="ECO:0007669"/>
    <property type="project" value="UniProtKB-KW"/>
</dbReference>
<dbReference type="GO" id="GO:0005634">
    <property type="term" value="C:nucleus"/>
    <property type="evidence" value="ECO:0007669"/>
    <property type="project" value="UniProtKB-SubCell"/>
</dbReference>